<dbReference type="Proteomes" id="UP000252582">
    <property type="component" value="Unassembled WGS sequence"/>
</dbReference>
<dbReference type="EMBL" id="QPIX01000013">
    <property type="protein sequence ID" value="RCW20626.1"/>
    <property type="molecule type" value="Genomic_DNA"/>
</dbReference>
<feature type="chain" id="PRO_5026229348" description="Autotransporter-like protein" evidence="1">
    <location>
        <begin position="25"/>
        <end position="363"/>
    </location>
</feature>
<dbReference type="AlphaFoldDB" id="A0A6I7HHI4"/>
<evidence type="ECO:0000256" key="1">
    <source>
        <dbReference type="SAM" id="SignalP"/>
    </source>
</evidence>
<name>A0A6I7HHI4_9HYPH</name>
<evidence type="ECO:0000313" key="2">
    <source>
        <dbReference type="EMBL" id="RCW20626.1"/>
    </source>
</evidence>
<feature type="signal peptide" evidence="1">
    <location>
        <begin position="1"/>
        <end position="24"/>
    </location>
</feature>
<protein>
    <recommendedName>
        <fullName evidence="4">Autotransporter-like protein</fullName>
    </recommendedName>
</protein>
<organism evidence="2 3">
    <name type="scientific">Ciceribacter lividus</name>
    <dbReference type="NCBI Taxonomy" id="1197950"/>
    <lineage>
        <taxon>Bacteria</taxon>
        <taxon>Pseudomonadati</taxon>
        <taxon>Pseudomonadota</taxon>
        <taxon>Alphaproteobacteria</taxon>
        <taxon>Hyphomicrobiales</taxon>
        <taxon>Rhizobiaceae</taxon>
        <taxon>Ciceribacter</taxon>
    </lineage>
</organism>
<dbReference type="Gene3D" id="2.40.128.130">
    <property type="entry name" value="Autotransporter beta-domain"/>
    <property type="match status" value="1"/>
</dbReference>
<dbReference type="RefSeq" id="WP_114364894.1">
    <property type="nucleotide sequence ID" value="NZ_QPIX01000013.1"/>
</dbReference>
<dbReference type="SUPFAM" id="SSF103515">
    <property type="entry name" value="Autotransporter"/>
    <property type="match status" value="1"/>
</dbReference>
<evidence type="ECO:0000313" key="3">
    <source>
        <dbReference type="Proteomes" id="UP000252582"/>
    </source>
</evidence>
<dbReference type="InterPro" id="IPR036709">
    <property type="entry name" value="Autotransporte_beta_dom_sf"/>
</dbReference>
<reference evidence="2 3" key="1">
    <citation type="submission" date="2018-07" db="EMBL/GenBank/DDBJ databases">
        <title>Genomic Encyclopedia of Type Strains, Phase IV (KMG-IV): sequencing the most valuable type-strain genomes for metagenomic binning, comparative biology and taxonomic classification.</title>
        <authorList>
            <person name="Goeker M."/>
        </authorList>
    </citation>
    <scope>NUCLEOTIDE SEQUENCE [LARGE SCALE GENOMIC DNA]</scope>
    <source>
        <strain evidence="2 3">DSM 25528</strain>
    </source>
</reference>
<gene>
    <name evidence="2" type="ORF">DFR48_11380</name>
</gene>
<comment type="caution">
    <text evidence="2">The sequence shown here is derived from an EMBL/GenBank/DDBJ whole genome shotgun (WGS) entry which is preliminary data.</text>
</comment>
<proteinExistence type="predicted"/>
<accession>A0A6I7HHI4</accession>
<sequence length="363" mass="39302">MRISHWAAAAAVSFVATDALGADAVEGGFQPPVSVQALTNLGKAGLLRSYFESDQFGTVQWRTGQARVTIGAAEASGLPNSHYKDGTTDTVIPLSFIFGLPDGQSAIHLRATGTFSNGANYPVELDGGTGRVDLRYLRFPNPDTMWALGGFFEYTDLDIEGSGSIKRPAGGIRADFLNEFSEHWGIAARAEYSWGETDVKVNVGPGLVMEHKQGDDHLYTQAELIGQYRSDDIAIIPEGWVFHPVLGVEFQRAFLESTANSFGVVSSGVVGPTEDYGTVWAHLRLEKEVPPGGWSPNLLLGIEQEFVNDLDGVVDDPTYAVFGAGISKTFGRGNRFEVSYTRHQGLEGDRWNQAIVGTLTMSF</sequence>
<evidence type="ECO:0008006" key="4">
    <source>
        <dbReference type="Google" id="ProtNLM"/>
    </source>
</evidence>
<keyword evidence="1" id="KW-0732">Signal</keyword>
<keyword evidence="3" id="KW-1185">Reference proteome</keyword>